<accession>A0A7I8IE93</accession>
<gene>
    <name evidence="1" type="ORF">SI7747_01001741</name>
</gene>
<evidence type="ECO:0000313" key="2">
    <source>
        <dbReference type="Proteomes" id="UP001189122"/>
    </source>
</evidence>
<name>A0A7I8IE93_SPIIN</name>
<dbReference type="AlphaFoldDB" id="A0A7I8IE93"/>
<evidence type="ECO:0000313" key="1">
    <source>
        <dbReference type="EMBL" id="CAA2615394.1"/>
    </source>
</evidence>
<dbReference type="EMBL" id="CACRZD030000001">
    <property type="protein sequence ID" value="CAA6655151.1"/>
    <property type="molecule type" value="Genomic_DNA"/>
</dbReference>
<reference evidence="1 2" key="1">
    <citation type="submission" date="2019-12" db="EMBL/GenBank/DDBJ databases">
        <authorList>
            <person name="Scholz U."/>
            <person name="Mascher M."/>
            <person name="Fiebig A."/>
        </authorList>
    </citation>
    <scope>NUCLEOTIDE SEQUENCE</scope>
</reference>
<organism evidence="1">
    <name type="scientific">Spirodela intermedia</name>
    <name type="common">Intermediate duckweed</name>
    <dbReference type="NCBI Taxonomy" id="51605"/>
    <lineage>
        <taxon>Eukaryota</taxon>
        <taxon>Viridiplantae</taxon>
        <taxon>Streptophyta</taxon>
        <taxon>Embryophyta</taxon>
        <taxon>Tracheophyta</taxon>
        <taxon>Spermatophyta</taxon>
        <taxon>Magnoliopsida</taxon>
        <taxon>Liliopsida</taxon>
        <taxon>Araceae</taxon>
        <taxon>Lemnoideae</taxon>
        <taxon>Spirodela</taxon>
    </lineage>
</organism>
<keyword evidence="2" id="KW-1185">Reference proteome</keyword>
<proteinExistence type="predicted"/>
<protein>
    <submittedName>
        <fullName evidence="1">Uncharacterized protein</fullName>
    </submittedName>
</protein>
<dbReference type="Proteomes" id="UP001189122">
    <property type="component" value="Unassembled WGS sequence"/>
</dbReference>
<sequence length="37" mass="4138">MSDTIVHPPSAKALTIGEANETILPFCFLFCLFIRIQ</sequence>
<dbReference type="EMBL" id="LR743588">
    <property type="protein sequence ID" value="CAA2615394.1"/>
    <property type="molecule type" value="Genomic_DNA"/>
</dbReference>